<dbReference type="PANTHER" id="PTHR12147">
    <property type="entry name" value="METALLOPEPTIDASE M28 FAMILY MEMBER"/>
    <property type="match status" value="1"/>
</dbReference>
<proteinExistence type="predicted"/>
<accession>A0A381RXR9</accession>
<evidence type="ECO:0000259" key="7">
    <source>
        <dbReference type="Pfam" id="PF04389"/>
    </source>
</evidence>
<evidence type="ECO:0000256" key="6">
    <source>
        <dbReference type="ARBA" id="ARBA00022833"/>
    </source>
</evidence>
<dbReference type="CDD" id="cd04820">
    <property type="entry name" value="PA_M28_1_1"/>
    <property type="match status" value="1"/>
</dbReference>
<keyword evidence="6" id="KW-0862">Zinc</keyword>
<dbReference type="InterPro" id="IPR007484">
    <property type="entry name" value="Peptidase_M28"/>
</dbReference>
<dbReference type="EMBL" id="UINC01002432">
    <property type="protein sequence ID" value="SUZ96620.1"/>
    <property type="molecule type" value="Genomic_DNA"/>
</dbReference>
<evidence type="ECO:0000256" key="4">
    <source>
        <dbReference type="ARBA" id="ARBA00022729"/>
    </source>
</evidence>
<dbReference type="SUPFAM" id="SSF53187">
    <property type="entry name" value="Zn-dependent exopeptidases"/>
    <property type="match status" value="1"/>
</dbReference>
<keyword evidence="4" id="KW-0732">Signal</keyword>
<dbReference type="GO" id="GO:0046872">
    <property type="term" value="F:metal ion binding"/>
    <property type="evidence" value="ECO:0007669"/>
    <property type="project" value="UniProtKB-KW"/>
</dbReference>
<sequence>MNVTRQIQMRTLITMVIVLLLFACSKVSNKIPENGSAESGFDTALASISRDNIQSSINYLAADEREGRMTGSRGYNESAQYVADKFAAMGLEPGGTEEWLQQVPFITRMLDVENSGVTLHKSTGDVDLEWAKDQIIYADRLRAENRIRAEVVFAGFGVHAPELGYSDFDEIDVSGKIVATFSGAPATFPSTERAHYSSGRTKAEELVRRGAIAQIGLMSRLAEKLDPWENWTQNLGTQPGMSWIDEGGEVADFHPELQGDAKFNRHSAELLFEGSSLTFEEALDAADEARPLSTALGIEVTMYRRAEHERITSPNVVGILRGRDPELANEYVVYSTHLDHLGTGAPVDGDSIYNGLYDNALGVAVTIEIARAFASLSVPPRRSIVFVAVTGEEEKLAGSDYFAHYPTVPSSAIVANVNIDMPMFLFPMNTVTGYGAEHSSLEGLTTEEARKEGFEYIPDPFPDQVYFIRSDQYSFVRQGIPSVYLAEGIGSSDPAVDGRAVLDAFFAEHYHQPSDDLSQPIEWETALRFSRAGARIGYRIAMEDQRPTWNEGDFFGEKFGH</sequence>
<dbReference type="Pfam" id="PF04389">
    <property type="entry name" value="Peptidase_M28"/>
    <property type="match status" value="1"/>
</dbReference>
<keyword evidence="5" id="KW-0378">Hydrolase</keyword>
<keyword evidence="2" id="KW-0645">Protease</keyword>
<name>A0A381RXR9_9ZZZZ</name>
<gene>
    <name evidence="8" type="ORF">METZ01_LOCUS49474</name>
</gene>
<dbReference type="Gene3D" id="3.40.630.10">
    <property type="entry name" value="Zn peptidases"/>
    <property type="match status" value="2"/>
</dbReference>
<dbReference type="PROSITE" id="PS51257">
    <property type="entry name" value="PROKAR_LIPOPROTEIN"/>
    <property type="match status" value="1"/>
</dbReference>
<dbReference type="AlphaFoldDB" id="A0A381RXR9"/>
<keyword evidence="3" id="KW-0479">Metal-binding</keyword>
<dbReference type="GO" id="GO:0004177">
    <property type="term" value="F:aminopeptidase activity"/>
    <property type="evidence" value="ECO:0007669"/>
    <property type="project" value="UniProtKB-KW"/>
</dbReference>
<evidence type="ECO:0000256" key="2">
    <source>
        <dbReference type="ARBA" id="ARBA00022670"/>
    </source>
</evidence>
<feature type="domain" description="Peptidase M28" evidence="7">
    <location>
        <begin position="315"/>
        <end position="531"/>
    </location>
</feature>
<dbReference type="GO" id="GO:0008235">
    <property type="term" value="F:metalloexopeptidase activity"/>
    <property type="evidence" value="ECO:0007669"/>
    <property type="project" value="InterPro"/>
</dbReference>
<dbReference type="PANTHER" id="PTHR12147:SF56">
    <property type="entry name" value="AMINOPEPTIDASE YDR415C-RELATED"/>
    <property type="match status" value="1"/>
</dbReference>
<evidence type="ECO:0000256" key="3">
    <source>
        <dbReference type="ARBA" id="ARBA00022723"/>
    </source>
</evidence>
<dbReference type="InterPro" id="IPR045175">
    <property type="entry name" value="M28_fam"/>
</dbReference>
<evidence type="ECO:0000256" key="5">
    <source>
        <dbReference type="ARBA" id="ARBA00022801"/>
    </source>
</evidence>
<reference evidence="8" key="1">
    <citation type="submission" date="2018-05" db="EMBL/GenBank/DDBJ databases">
        <authorList>
            <person name="Lanie J.A."/>
            <person name="Ng W.-L."/>
            <person name="Kazmierczak K.M."/>
            <person name="Andrzejewski T.M."/>
            <person name="Davidsen T.M."/>
            <person name="Wayne K.J."/>
            <person name="Tettelin H."/>
            <person name="Glass J.I."/>
            <person name="Rusch D."/>
            <person name="Podicherti R."/>
            <person name="Tsui H.-C.T."/>
            <person name="Winkler M.E."/>
        </authorList>
    </citation>
    <scope>NUCLEOTIDE SEQUENCE</scope>
</reference>
<dbReference type="GO" id="GO:0006508">
    <property type="term" value="P:proteolysis"/>
    <property type="evidence" value="ECO:0007669"/>
    <property type="project" value="UniProtKB-KW"/>
</dbReference>
<organism evidence="8">
    <name type="scientific">marine metagenome</name>
    <dbReference type="NCBI Taxonomy" id="408172"/>
    <lineage>
        <taxon>unclassified sequences</taxon>
        <taxon>metagenomes</taxon>
        <taxon>ecological metagenomes</taxon>
    </lineage>
</organism>
<evidence type="ECO:0000313" key="8">
    <source>
        <dbReference type="EMBL" id="SUZ96620.1"/>
    </source>
</evidence>
<keyword evidence="1" id="KW-0031">Aminopeptidase</keyword>
<protein>
    <recommendedName>
        <fullName evidence="7">Peptidase M28 domain-containing protein</fullName>
    </recommendedName>
</protein>
<evidence type="ECO:0000256" key="1">
    <source>
        <dbReference type="ARBA" id="ARBA00022438"/>
    </source>
</evidence>